<keyword evidence="9" id="KW-0274">FAD</keyword>
<dbReference type="EMBL" id="CP042425">
    <property type="protein sequence ID" value="QEL13503.1"/>
    <property type="molecule type" value="Genomic_DNA"/>
</dbReference>
<dbReference type="KEGG" id="lrs:PX52LOC_00360"/>
<dbReference type="InterPro" id="IPR016156">
    <property type="entry name" value="FAD/NAD-linked_Rdtase_dimer_sf"/>
</dbReference>
<comment type="similarity">
    <text evidence="5">Belongs to the nitrite and sulfite reductase 4Fe-4S domain family.</text>
</comment>
<dbReference type="InterPro" id="IPR036188">
    <property type="entry name" value="FAD/NAD-bd_sf"/>
</dbReference>
<feature type="domain" description="NADH-rubredoxin oxidoreductase C-terminal" evidence="15">
    <location>
        <begin position="324"/>
        <end position="385"/>
    </location>
</feature>
<evidence type="ECO:0000313" key="16">
    <source>
        <dbReference type="EMBL" id="QEL13503.1"/>
    </source>
</evidence>
<reference evidence="17" key="1">
    <citation type="submission" date="2019-08" db="EMBL/GenBank/DDBJ databases">
        <title>Limnoglobus roseus gen. nov., sp. nov., a novel freshwater planctomycete with a giant genome from the family Gemmataceae.</title>
        <authorList>
            <person name="Kulichevskaya I.S."/>
            <person name="Naumoff D.G."/>
            <person name="Miroshnikov K."/>
            <person name="Ivanova A."/>
            <person name="Philippov D.A."/>
            <person name="Hakobyan A."/>
            <person name="Rijpstra I.C."/>
            <person name="Sinninghe Damste J.S."/>
            <person name="Liesack W."/>
            <person name="Dedysh S.N."/>
        </authorList>
    </citation>
    <scope>NUCLEOTIDE SEQUENCE [LARGE SCALE GENOMIC DNA]</scope>
    <source>
        <strain evidence="17">PX52</strain>
    </source>
</reference>
<dbReference type="Gene3D" id="3.30.390.30">
    <property type="match status" value="1"/>
</dbReference>
<comment type="pathway">
    <text evidence="4">Nitrogen metabolism; nitrate reduction (assimilation).</text>
</comment>
<evidence type="ECO:0000256" key="6">
    <source>
        <dbReference type="ARBA" id="ARBA00022617"/>
    </source>
</evidence>
<evidence type="ECO:0000259" key="15">
    <source>
        <dbReference type="Pfam" id="PF18267"/>
    </source>
</evidence>
<evidence type="ECO:0000256" key="11">
    <source>
        <dbReference type="ARBA" id="ARBA00023004"/>
    </source>
</evidence>
<dbReference type="Pfam" id="PF18267">
    <property type="entry name" value="Rubredoxin_C"/>
    <property type="match status" value="1"/>
</dbReference>
<dbReference type="OrthoDB" id="9792592at2"/>
<dbReference type="Proteomes" id="UP000324974">
    <property type="component" value="Chromosome"/>
</dbReference>
<evidence type="ECO:0000256" key="3">
    <source>
        <dbReference type="ARBA" id="ARBA00001974"/>
    </source>
</evidence>
<dbReference type="InterPro" id="IPR052034">
    <property type="entry name" value="NasD-like"/>
</dbReference>
<name>A0A5C1A578_9BACT</name>
<keyword evidence="10" id="KW-0560">Oxidoreductase</keyword>
<keyword evidence="17" id="KW-1185">Reference proteome</keyword>
<dbReference type="PANTHER" id="PTHR43809">
    <property type="entry name" value="NITRITE REDUCTASE (NADH) LARGE SUBUNIT"/>
    <property type="match status" value="1"/>
</dbReference>
<evidence type="ECO:0000256" key="2">
    <source>
        <dbReference type="ARBA" id="ARBA00001966"/>
    </source>
</evidence>
<protein>
    <submittedName>
        <fullName evidence="16">NAD(P)/FAD-dependent oxidoreductase</fullName>
    </submittedName>
</protein>
<evidence type="ECO:0000256" key="12">
    <source>
        <dbReference type="ARBA" id="ARBA00023014"/>
    </source>
</evidence>
<dbReference type="Pfam" id="PF07992">
    <property type="entry name" value="Pyr_redox_2"/>
    <property type="match status" value="1"/>
</dbReference>
<evidence type="ECO:0000256" key="10">
    <source>
        <dbReference type="ARBA" id="ARBA00023002"/>
    </source>
</evidence>
<comment type="cofactor">
    <cofactor evidence="3">
        <name>FAD</name>
        <dbReference type="ChEBI" id="CHEBI:57692"/>
    </cofactor>
</comment>
<evidence type="ECO:0000259" key="13">
    <source>
        <dbReference type="Pfam" id="PF04324"/>
    </source>
</evidence>
<keyword evidence="8" id="KW-0479">Metal-binding</keyword>
<dbReference type="PRINTS" id="PR00469">
    <property type="entry name" value="PNDRDTASEII"/>
</dbReference>
<evidence type="ECO:0000256" key="4">
    <source>
        <dbReference type="ARBA" id="ARBA00005096"/>
    </source>
</evidence>
<keyword evidence="11" id="KW-0408">Iron</keyword>
<dbReference type="RefSeq" id="WP_149108470.1">
    <property type="nucleotide sequence ID" value="NZ_CP042425.1"/>
</dbReference>
<keyword evidence="6" id="KW-0349">Heme</keyword>
<dbReference type="PRINTS" id="PR00368">
    <property type="entry name" value="FADPNR"/>
</dbReference>
<feature type="domain" description="FAD/NAD(P)-binding" evidence="14">
    <location>
        <begin position="4"/>
        <end position="285"/>
    </location>
</feature>
<dbReference type="Gene3D" id="3.50.50.60">
    <property type="entry name" value="FAD/NAD(P)-binding domain"/>
    <property type="match status" value="2"/>
</dbReference>
<evidence type="ECO:0000256" key="5">
    <source>
        <dbReference type="ARBA" id="ARBA00010429"/>
    </source>
</evidence>
<dbReference type="Pfam" id="PF04324">
    <property type="entry name" value="Fer2_BFD"/>
    <property type="match status" value="1"/>
</dbReference>
<dbReference type="InterPro" id="IPR041854">
    <property type="entry name" value="BFD-like_2Fe2S-bd_dom_sf"/>
</dbReference>
<evidence type="ECO:0000256" key="7">
    <source>
        <dbReference type="ARBA" id="ARBA00022630"/>
    </source>
</evidence>
<evidence type="ECO:0000313" key="17">
    <source>
        <dbReference type="Proteomes" id="UP000324974"/>
    </source>
</evidence>
<evidence type="ECO:0000256" key="9">
    <source>
        <dbReference type="ARBA" id="ARBA00022827"/>
    </source>
</evidence>
<dbReference type="PANTHER" id="PTHR43809:SF1">
    <property type="entry name" value="NITRITE REDUCTASE (NADH) LARGE SUBUNIT"/>
    <property type="match status" value="1"/>
</dbReference>
<dbReference type="GO" id="GO:0046872">
    <property type="term" value="F:metal ion binding"/>
    <property type="evidence" value="ECO:0007669"/>
    <property type="project" value="UniProtKB-KW"/>
</dbReference>
<proteinExistence type="inferred from homology"/>
<comment type="cofactor">
    <cofactor evidence="2">
        <name>[4Fe-4S] cluster</name>
        <dbReference type="ChEBI" id="CHEBI:49883"/>
    </cofactor>
</comment>
<comment type="cofactor">
    <cofactor evidence="1">
        <name>siroheme</name>
        <dbReference type="ChEBI" id="CHEBI:60052"/>
    </cofactor>
</comment>
<sequence length="471" mass="50228">MKKKLAIIGNGMAAGRLLDELFRRNAGTQFDISVFGEERHGCYNRILLGRVLAGGTADEIMLKATGWYADRAVTYHSNKLVTKIDSVRRRLTDSAGEEHAYDVAVIATGSAPSVPPMEGLRGADGKPKPGAFLFRTIDDCSRMRDFAKPPCSAVVLGGGLLGLEAAKALSDMGLHVTVVHRADWLMNLQVDRFGGEIVRRGIEKLGIFVRTGQTATGVIGDDRVHGVALKTGEVIPADMLVIAAGIRPRVDLAQASNIPVKHGIVVNDLLATAVPGVYSVGECAEHNGLVYGIVPPIWEQCDVVADVLTGANPAARYRGSKQYTKLKVAGVDVASMGLIDPQQESDEVLQVMEDRRGIYRKMVVRDSKLVGAICVGDGESAPSLARWFDRGDELPPNRLDILCSGDISTSAADREICNCHHVTESCLVGAIKDGCTSLPMLSEATKAGTGCGSCRGQLTNLIMKHAKATSA</sequence>
<dbReference type="GO" id="GO:0051536">
    <property type="term" value="F:iron-sulfur cluster binding"/>
    <property type="evidence" value="ECO:0007669"/>
    <property type="project" value="UniProtKB-KW"/>
</dbReference>
<dbReference type="InterPro" id="IPR007419">
    <property type="entry name" value="BFD-like_2Fe2S-bd_dom"/>
</dbReference>
<gene>
    <name evidence="16" type="ORF">PX52LOC_00360</name>
</gene>
<evidence type="ECO:0000259" key="14">
    <source>
        <dbReference type="Pfam" id="PF07992"/>
    </source>
</evidence>
<keyword evidence="7" id="KW-0285">Flavoprotein</keyword>
<dbReference type="AlphaFoldDB" id="A0A5C1A578"/>
<feature type="domain" description="BFD-like [2Fe-2S]-binding" evidence="13">
    <location>
        <begin position="416"/>
        <end position="462"/>
    </location>
</feature>
<dbReference type="SUPFAM" id="SSF51905">
    <property type="entry name" value="FAD/NAD(P)-binding domain"/>
    <property type="match status" value="2"/>
</dbReference>
<evidence type="ECO:0000256" key="1">
    <source>
        <dbReference type="ARBA" id="ARBA00001929"/>
    </source>
</evidence>
<dbReference type="InterPro" id="IPR023753">
    <property type="entry name" value="FAD/NAD-binding_dom"/>
</dbReference>
<accession>A0A5C1A578</accession>
<organism evidence="16 17">
    <name type="scientific">Limnoglobus roseus</name>
    <dbReference type="NCBI Taxonomy" id="2598579"/>
    <lineage>
        <taxon>Bacteria</taxon>
        <taxon>Pseudomonadati</taxon>
        <taxon>Planctomycetota</taxon>
        <taxon>Planctomycetia</taxon>
        <taxon>Gemmatales</taxon>
        <taxon>Gemmataceae</taxon>
        <taxon>Limnoglobus</taxon>
    </lineage>
</organism>
<dbReference type="InterPro" id="IPR041575">
    <property type="entry name" value="Rubredoxin_C"/>
</dbReference>
<dbReference type="Gene3D" id="1.10.10.1100">
    <property type="entry name" value="BFD-like [2Fe-2S]-binding domain"/>
    <property type="match status" value="1"/>
</dbReference>
<keyword evidence="12" id="KW-0411">Iron-sulfur</keyword>
<evidence type="ECO:0000256" key="8">
    <source>
        <dbReference type="ARBA" id="ARBA00022723"/>
    </source>
</evidence>
<dbReference type="GO" id="GO:0016491">
    <property type="term" value="F:oxidoreductase activity"/>
    <property type="evidence" value="ECO:0007669"/>
    <property type="project" value="UniProtKB-KW"/>
</dbReference>